<dbReference type="SUPFAM" id="SSF56317">
    <property type="entry name" value="Carbon-nitrogen hydrolase"/>
    <property type="match status" value="1"/>
</dbReference>
<comment type="caution">
    <text evidence="3">The sequence shown here is derived from an EMBL/GenBank/DDBJ whole genome shotgun (WGS) entry which is preliminary data.</text>
</comment>
<dbReference type="PROSITE" id="PS50263">
    <property type="entry name" value="CN_HYDROLASE"/>
    <property type="match status" value="1"/>
</dbReference>
<sequence>MSTFMIAGLQLNLVNNEDNFYRIHQQVVSAKKRFAQLDMVVLSELATFGAAPRFAQTMPGDAEQRYCQLALENNIYLVTGSLYQRIDDKVYNTCSVIDPNGEVICRYQKIYPFLPYESGISSGNEFTTFNIPGVGCFGISICYDMWFPETIRALCYQGAEVILHPTLTNTIDRDVELSICRASAATNQCYMVDVNGAGEMAVGKSIIVGPGGEVIHQAETNQELILFEVDFDYVRRVREQGWQGLGQPLKSFRDKQIEFPQYHEKLSASALSKLGPLQKPGSRILDSSEN</sequence>
<dbReference type="InterPro" id="IPR036526">
    <property type="entry name" value="C-N_Hydrolase_sf"/>
</dbReference>
<dbReference type="Pfam" id="PF00795">
    <property type="entry name" value="CN_hydrolase"/>
    <property type="match status" value="1"/>
</dbReference>
<evidence type="ECO:0000256" key="1">
    <source>
        <dbReference type="ARBA" id="ARBA00010613"/>
    </source>
</evidence>
<feature type="domain" description="CN hydrolase" evidence="2">
    <location>
        <begin position="4"/>
        <end position="231"/>
    </location>
</feature>
<proteinExistence type="inferred from homology"/>
<evidence type="ECO:0000313" key="3">
    <source>
        <dbReference type="EMBL" id="TLU64559.1"/>
    </source>
</evidence>
<dbReference type="InterPro" id="IPR003010">
    <property type="entry name" value="C-N_Hydrolase"/>
</dbReference>
<dbReference type="PROSITE" id="PS01227">
    <property type="entry name" value="UPF0012"/>
    <property type="match status" value="1"/>
</dbReference>
<comment type="similarity">
    <text evidence="1">Belongs to the carbon-nitrogen hydrolase superfamily. NIT1/NIT2 family.</text>
</comment>
<dbReference type="CDD" id="cd07197">
    <property type="entry name" value="nitrilase"/>
    <property type="match status" value="1"/>
</dbReference>
<dbReference type="RefSeq" id="WP_138320057.1">
    <property type="nucleotide sequence ID" value="NZ_VCBC01000010.1"/>
</dbReference>
<dbReference type="OrthoDB" id="9803803at2"/>
<dbReference type="Gene3D" id="3.60.110.10">
    <property type="entry name" value="Carbon-nitrogen hydrolase"/>
    <property type="match status" value="1"/>
</dbReference>
<evidence type="ECO:0000313" key="4">
    <source>
        <dbReference type="Proteomes" id="UP000307790"/>
    </source>
</evidence>
<dbReference type="GO" id="GO:0016787">
    <property type="term" value="F:hydrolase activity"/>
    <property type="evidence" value="ECO:0007669"/>
    <property type="project" value="UniProtKB-KW"/>
</dbReference>
<accession>A0A5R9IIZ7</accession>
<dbReference type="InterPro" id="IPR001110">
    <property type="entry name" value="UPF0012_CS"/>
</dbReference>
<keyword evidence="3" id="KW-0378">Hydrolase</keyword>
<organism evidence="3 4">
    <name type="scientific">Thalassotalea litorea</name>
    <dbReference type="NCBI Taxonomy" id="2020715"/>
    <lineage>
        <taxon>Bacteria</taxon>
        <taxon>Pseudomonadati</taxon>
        <taxon>Pseudomonadota</taxon>
        <taxon>Gammaproteobacteria</taxon>
        <taxon>Alteromonadales</taxon>
        <taxon>Colwelliaceae</taxon>
        <taxon>Thalassotalea</taxon>
    </lineage>
</organism>
<name>A0A5R9IIZ7_9GAMM</name>
<protein>
    <submittedName>
        <fullName evidence="3">Carbon-nitrogen hydrolase family protein</fullName>
    </submittedName>
</protein>
<evidence type="ECO:0000259" key="2">
    <source>
        <dbReference type="PROSITE" id="PS50263"/>
    </source>
</evidence>
<gene>
    <name evidence="3" type="ORF">FE810_10715</name>
</gene>
<keyword evidence="4" id="KW-1185">Reference proteome</keyword>
<dbReference type="PANTHER" id="PTHR23088">
    <property type="entry name" value="NITRILASE-RELATED"/>
    <property type="match status" value="1"/>
</dbReference>
<reference evidence="3 4" key="1">
    <citation type="submission" date="2019-05" db="EMBL/GenBank/DDBJ databases">
        <title>Genome sequences of Thalassotalea litorea 1K03283.</title>
        <authorList>
            <person name="Zhang D."/>
        </authorList>
    </citation>
    <scope>NUCLEOTIDE SEQUENCE [LARGE SCALE GENOMIC DNA]</scope>
    <source>
        <strain evidence="3 4">MCCC 1K03283</strain>
    </source>
</reference>
<dbReference type="EMBL" id="VCBC01000010">
    <property type="protein sequence ID" value="TLU64559.1"/>
    <property type="molecule type" value="Genomic_DNA"/>
</dbReference>
<dbReference type="AlphaFoldDB" id="A0A5R9IIZ7"/>
<dbReference type="Proteomes" id="UP000307790">
    <property type="component" value="Unassembled WGS sequence"/>
</dbReference>
<dbReference type="PANTHER" id="PTHR23088:SF27">
    <property type="entry name" value="DEAMINATED GLUTATHIONE AMIDASE"/>
    <property type="match status" value="1"/>
</dbReference>